<dbReference type="OrthoDB" id="7652274at2"/>
<organism evidence="1 2">
    <name type="scientific">Dokdonella immobilis</name>
    <dbReference type="NCBI Taxonomy" id="578942"/>
    <lineage>
        <taxon>Bacteria</taxon>
        <taxon>Pseudomonadati</taxon>
        <taxon>Pseudomonadota</taxon>
        <taxon>Gammaproteobacteria</taxon>
        <taxon>Lysobacterales</taxon>
        <taxon>Rhodanobacteraceae</taxon>
        <taxon>Dokdonella</taxon>
    </lineage>
</organism>
<evidence type="ECO:0000313" key="2">
    <source>
        <dbReference type="Proteomes" id="UP000198575"/>
    </source>
</evidence>
<dbReference type="RefSeq" id="WP_092409083.1">
    <property type="nucleotide sequence ID" value="NZ_FOVF01000023.1"/>
</dbReference>
<proteinExistence type="predicted"/>
<sequence length="78" mass="8514">MSKINATTASKQTQPAARLDAFNVRRYESGGETKAEWLKVGTAFPHADGKGFNLVLHAVPVDGKLVLRTYEPREDGAK</sequence>
<keyword evidence="2" id="KW-1185">Reference proteome</keyword>
<dbReference type="EMBL" id="FOVF01000023">
    <property type="protein sequence ID" value="SFN45815.1"/>
    <property type="molecule type" value="Genomic_DNA"/>
</dbReference>
<name>A0A1I4Z6B9_9GAMM</name>
<evidence type="ECO:0000313" key="1">
    <source>
        <dbReference type="EMBL" id="SFN45815.1"/>
    </source>
</evidence>
<accession>A0A1I4Z6B9</accession>
<dbReference type="Proteomes" id="UP000198575">
    <property type="component" value="Unassembled WGS sequence"/>
</dbReference>
<gene>
    <name evidence="1" type="ORF">SAMN05216289_1237</name>
</gene>
<dbReference type="AlphaFoldDB" id="A0A1I4Z6B9"/>
<reference evidence="1 2" key="1">
    <citation type="submission" date="2016-10" db="EMBL/GenBank/DDBJ databases">
        <authorList>
            <person name="de Groot N.N."/>
        </authorList>
    </citation>
    <scope>NUCLEOTIDE SEQUENCE [LARGE SCALE GENOMIC DNA]</scope>
    <source>
        <strain evidence="1 2">CGMCC 1.7659</strain>
    </source>
</reference>
<protein>
    <submittedName>
        <fullName evidence="1">Uncharacterized protein</fullName>
    </submittedName>
</protein>